<reference evidence="2 3" key="1">
    <citation type="submission" date="2023-07" db="EMBL/GenBank/DDBJ databases">
        <title>Sorghum-associated microbial communities from plants grown in Nebraska, USA.</title>
        <authorList>
            <person name="Schachtman D."/>
        </authorList>
    </citation>
    <scope>NUCLEOTIDE SEQUENCE [LARGE SCALE GENOMIC DNA]</scope>
    <source>
        <strain evidence="2 3">BE332</strain>
    </source>
</reference>
<dbReference type="SUPFAM" id="SSF50952">
    <property type="entry name" value="Soluble quinoprotein glucose dehydrogenase"/>
    <property type="match status" value="1"/>
</dbReference>
<dbReference type="Gene3D" id="2.120.10.30">
    <property type="entry name" value="TolB, C-terminal domain"/>
    <property type="match status" value="1"/>
</dbReference>
<dbReference type="RefSeq" id="WP_307489218.1">
    <property type="nucleotide sequence ID" value="NZ_JAUSVB010000001.1"/>
</dbReference>
<name>A0ABU0EAD4_9CELL</name>
<organism evidence="2 3">
    <name type="scientific">Cellulomonas humilata</name>
    <dbReference type="NCBI Taxonomy" id="144055"/>
    <lineage>
        <taxon>Bacteria</taxon>
        <taxon>Bacillati</taxon>
        <taxon>Actinomycetota</taxon>
        <taxon>Actinomycetes</taxon>
        <taxon>Micrococcales</taxon>
        <taxon>Cellulomonadaceae</taxon>
        <taxon>Cellulomonas</taxon>
    </lineage>
</organism>
<evidence type="ECO:0000313" key="2">
    <source>
        <dbReference type="EMBL" id="MDQ0372010.1"/>
    </source>
</evidence>
<dbReference type="InterPro" id="IPR012938">
    <property type="entry name" value="Glc/Sorbosone_DH"/>
</dbReference>
<protein>
    <submittedName>
        <fullName evidence="2">Glucose/arabinose dehydrogenase</fullName>
    </submittedName>
</protein>
<dbReference type="PANTHER" id="PTHR19328:SF13">
    <property type="entry name" value="HIPL1 PROTEIN"/>
    <property type="match status" value="1"/>
</dbReference>
<comment type="caution">
    <text evidence="2">The sequence shown here is derived from an EMBL/GenBank/DDBJ whole genome shotgun (WGS) entry which is preliminary data.</text>
</comment>
<evidence type="ECO:0000313" key="3">
    <source>
        <dbReference type="Proteomes" id="UP001239626"/>
    </source>
</evidence>
<accession>A0ABU0EAD4</accession>
<dbReference type="InterPro" id="IPR011041">
    <property type="entry name" value="Quinoprot_gluc/sorb_DH_b-prop"/>
</dbReference>
<keyword evidence="3" id="KW-1185">Reference proteome</keyword>
<dbReference type="Pfam" id="PF07995">
    <property type="entry name" value="GSDH"/>
    <property type="match status" value="1"/>
</dbReference>
<dbReference type="Proteomes" id="UP001239626">
    <property type="component" value="Unassembled WGS sequence"/>
</dbReference>
<feature type="domain" description="Glucose/Sorbosone dehydrogenase" evidence="1">
    <location>
        <begin position="76"/>
        <end position="375"/>
    </location>
</feature>
<dbReference type="InterPro" id="IPR011042">
    <property type="entry name" value="6-blade_b-propeller_TolB-like"/>
</dbReference>
<dbReference type="EMBL" id="JAUSVB010000001">
    <property type="protein sequence ID" value="MDQ0372010.1"/>
    <property type="molecule type" value="Genomic_DNA"/>
</dbReference>
<sequence length="391" mass="40202">MGAPVRVVPECGAERLVIGWSTRPVTWCGLVVALVALAGCSPNDSPDDSPTTPTSTAEAAPATVEVTEVDDILGDLDIPWGLAFLPDGQAVVTLRGAAELVLVGPDGAATDVTGPGADELVDLVVPGGEGGLLGVAVLGSDGSAVDLALYATATDDNRVLRGTLDGSVLGELRPILTGIEKAGNHDGGRLAVGPDDFLYVTTGDAGNPPSAQDPDSLNGKILRITADGDPAPGNPDEGSPVWSLGHRNVQGLGWAPDGRMFASEFGQNTWDELNLIEPGGNYGWPEVEGEGGGADFVEPVAVWPTTEASPSGLAVTEEAVYLAGLRGERLWRVPLTEDGVGTPQALLEGEHGRLRAVEPAPDGSLWVVTGNTDGRGDPRDGDDRILRVVVD</sequence>
<dbReference type="PANTHER" id="PTHR19328">
    <property type="entry name" value="HEDGEHOG-INTERACTING PROTEIN"/>
    <property type="match status" value="1"/>
</dbReference>
<evidence type="ECO:0000259" key="1">
    <source>
        <dbReference type="Pfam" id="PF07995"/>
    </source>
</evidence>
<proteinExistence type="predicted"/>
<gene>
    <name evidence="2" type="ORF">J2X26_000307</name>
</gene>